<evidence type="ECO:0008006" key="3">
    <source>
        <dbReference type="Google" id="ProtNLM"/>
    </source>
</evidence>
<proteinExistence type="predicted"/>
<dbReference type="EMBL" id="QJKJ01000569">
    <property type="protein sequence ID" value="RDY11822.1"/>
    <property type="molecule type" value="Genomic_DNA"/>
</dbReference>
<dbReference type="OrthoDB" id="1723222at2759"/>
<name>A0A371I9W1_MUCPR</name>
<dbReference type="AlphaFoldDB" id="A0A371I9W1"/>
<comment type="caution">
    <text evidence="1">The sequence shown here is derived from an EMBL/GenBank/DDBJ whole genome shotgun (WGS) entry which is preliminary data.</text>
</comment>
<accession>A0A371I9W1</accession>
<evidence type="ECO:0000313" key="2">
    <source>
        <dbReference type="Proteomes" id="UP000257109"/>
    </source>
</evidence>
<reference evidence="1" key="1">
    <citation type="submission" date="2018-05" db="EMBL/GenBank/DDBJ databases">
        <title>Draft genome of Mucuna pruriens seed.</title>
        <authorList>
            <person name="Nnadi N.E."/>
            <person name="Vos R."/>
            <person name="Hasami M.H."/>
            <person name="Devisetty U.K."/>
            <person name="Aguiy J.C."/>
        </authorList>
    </citation>
    <scope>NUCLEOTIDE SEQUENCE [LARGE SCALE GENOMIC DNA]</scope>
    <source>
        <strain evidence="1">JCA_2017</strain>
    </source>
</reference>
<dbReference type="InterPro" id="IPR036397">
    <property type="entry name" value="RNaseH_sf"/>
</dbReference>
<gene>
    <name evidence="1" type="ORF">CR513_03463</name>
</gene>
<protein>
    <recommendedName>
        <fullName evidence="3">Reverse transcriptase domain-containing protein</fullName>
    </recommendedName>
</protein>
<keyword evidence="2" id="KW-1185">Reference proteome</keyword>
<feature type="non-terminal residue" evidence="1">
    <location>
        <position position="1"/>
    </location>
</feature>
<dbReference type="Gene3D" id="3.30.420.10">
    <property type="entry name" value="Ribonuclease H-like superfamily/Ribonuclease H"/>
    <property type="match status" value="1"/>
</dbReference>
<organism evidence="1 2">
    <name type="scientific">Mucuna pruriens</name>
    <name type="common">Velvet bean</name>
    <name type="synonym">Dolichos pruriens</name>
    <dbReference type="NCBI Taxonomy" id="157652"/>
    <lineage>
        <taxon>Eukaryota</taxon>
        <taxon>Viridiplantae</taxon>
        <taxon>Streptophyta</taxon>
        <taxon>Embryophyta</taxon>
        <taxon>Tracheophyta</taxon>
        <taxon>Spermatophyta</taxon>
        <taxon>Magnoliopsida</taxon>
        <taxon>eudicotyledons</taxon>
        <taxon>Gunneridae</taxon>
        <taxon>Pentapetalae</taxon>
        <taxon>rosids</taxon>
        <taxon>fabids</taxon>
        <taxon>Fabales</taxon>
        <taxon>Fabaceae</taxon>
        <taxon>Papilionoideae</taxon>
        <taxon>50 kb inversion clade</taxon>
        <taxon>NPAAA clade</taxon>
        <taxon>indigoferoid/millettioid clade</taxon>
        <taxon>Phaseoleae</taxon>
        <taxon>Mucuna</taxon>
    </lineage>
</organism>
<evidence type="ECO:0000313" key="1">
    <source>
        <dbReference type="EMBL" id="RDY11822.1"/>
    </source>
</evidence>
<dbReference type="Proteomes" id="UP000257109">
    <property type="component" value="Unassembled WGS sequence"/>
</dbReference>
<sequence length="147" mass="17031">MANPSRKDWSRLLEDALWAHRTAYWTPLGMSPYRIIFDKTCYLPSTEPTGQSSSAIWPTTKPISKGNSSCKNWKNFAYKHTRTPKSTRKRSNSFMIFRVDQKVLLFNSRLKLIVGKLHSKWDGPFVITHVFPYGAVELKDENTNNTF</sequence>
<dbReference type="GO" id="GO:0003676">
    <property type="term" value="F:nucleic acid binding"/>
    <property type="evidence" value="ECO:0007669"/>
    <property type="project" value="InterPro"/>
</dbReference>